<feature type="chain" id="PRO_5016328514" evidence="1">
    <location>
        <begin position="19"/>
        <end position="334"/>
    </location>
</feature>
<keyword evidence="5" id="KW-1185">Reference proteome</keyword>
<reference evidence="3 5" key="2">
    <citation type="submission" date="2019-08" db="EMBL/GenBank/DDBJ databases">
        <title>Complete genome sequences of Francisella adeliensis (FSC1325 and FSC1326).</title>
        <authorList>
            <person name="Ohrman C."/>
            <person name="Uneklint I."/>
            <person name="Vallesi A."/>
            <person name="Karlsson L."/>
            <person name="Sjodin A."/>
        </authorList>
    </citation>
    <scope>NUCLEOTIDE SEQUENCE [LARGE SCALE GENOMIC DNA]</scope>
    <source>
        <strain evidence="3 5">FSC1325</strain>
    </source>
</reference>
<dbReference type="AlphaFoldDB" id="A0A2Z4Y0E1"/>
<reference evidence="2 4" key="1">
    <citation type="submission" date="2017-06" db="EMBL/GenBank/DDBJ databases">
        <title>Complete genome of Francisella adeliensis.</title>
        <authorList>
            <person name="Vallesi A."/>
            <person name="Sjodin A."/>
        </authorList>
    </citation>
    <scope>NUCLEOTIDE SEQUENCE [LARGE SCALE GENOMIC DNA]</scope>
    <source>
        <strain evidence="2 4">FDC440</strain>
    </source>
</reference>
<dbReference type="RefSeq" id="WP_112870380.1">
    <property type="nucleotide sequence ID" value="NZ_CP021781.1"/>
</dbReference>
<keyword evidence="1" id="KW-0732">Signal</keyword>
<gene>
    <name evidence="2" type="ORF">CDH04_07210</name>
    <name evidence="3" type="ORF">FZC43_07215</name>
</gene>
<feature type="signal peptide" evidence="1">
    <location>
        <begin position="1"/>
        <end position="18"/>
    </location>
</feature>
<organism evidence="2 4">
    <name type="scientific">Francisella adeliensis</name>
    <dbReference type="NCBI Taxonomy" id="2007306"/>
    <lineage>
        <taxon>Bacteria</taxon>
        <taxon>Pseudomonadati</taxon>
        <taxon>Pseudomonadota</taxon>
        <taxon>Gammaproteobacteria</taxon>
        <taxon>Thiotrichales</taxon>
        <taxon>Francisellaceae</taxon>
        <taxon>Francisella</taxon>
    </lineage>
</organism>
<dbReference type="Proteomes" id="UP000681131">
    <property type="component" value="Chromosome"/>
</dbReference>
<dbReference type="KEGG" id="fad:CDH04_07210"/>
<evidence type="ECO:0000313" key="5">
    <source>
        <dbReference type="Proteomes" id="UP000681131"/>
    </source>
</evidence>
<dbReference type="OrthoDB" id="9820983at2"/>
<evidence type="ECO:0000313" key="3">
    <source>
        <dbReference type="EMBL" id="QIW12446.1"/>
    </source>
</evidence>
<evidence type="ECO:0000313" key="2">
    <source>
        <dbReference type="EMBL" id="AXA34202.1"/>
    </source>
</evidence>
<sequence length="334" mass="37575">MKIVKVLVGTILASSVYASNTDKYNFCGYKQVITDPEESQQFKDLKMDDNFVVKPNATKSTSNKILDNVILGYGETLKKYVVKPYNKANAKADYIDLPEMSPFMMAYYKDFKKTAIPAAWVYWVGDGETSIDHNFQPTHRVLEVVNFIFVVKGAKDRAEADKTVVDELEKTSFTKDYSDQHSSGYAGLFKQDGKLQTFDQIGGQVNGNYHGYTFEDVDNPDIGGSHFRVLGPVYNKEQNTYVYTASLSKESPRYRAKQGMCGHMFQSFTLAKTKLALDLLNNKAAHVYTTNLHTTVEDNYSSKYPSNETYFTGDQQVTGNQLTDVAFVAVMDAN</sequence>
<accession>A0A2Z4Y0E1</accession>
<proteinExistence type="predicted"/>
<protein>
    <submittedName>
        <fullName evidence="2">Uncharacterized protein</fullName>
    </submittedName>
</protein>
<name>A0A2Z4Y0E1_9GAMM</name>
<dbReference type="Proteomes" id="UP000251120">
    <property type="component" value="Chromosome"/>
</dbReference>
<evidence type="ECO:0000256" key="1">
    <source>
        <dbReference type="SAM" id="SignalP"/>
    </source>
</evidence>
<dbReference type="EMBL" id="CP021781">
    <property type="protein sequence ID" value="AXA34202.1"/>
    <property type="molecule type" value="Genomic_DNA"/>
</dbReference>
<dbReference type="EMBL" id="CP043424">
    <property type="protein sequence ID" value="QIW12446.1"/>
    <property type="molecule type" value="Genomic_DNA"/>
</dbReference>
<evidence type="ECO:0000313" key="4">
    <source>
        <dbReference type="Proteomes" id="UP000251120"/>
    </source>
</evidence>